<evidence type="ECO:0000313" key="1">
    <source>
        <dbReference type="EnsemblPlants" id="LPERR01G36930.1"/>
    </source>
</evidence>
<accession>A0A0D9V9R2</accession>
<protein>
    <submittedName>
        <fullName evidence="1">Uncharacterized protein</fullName>
    </submittedName>
</protein>
<keyword evidence="2" id="KW-1185">Reference proteome</keyword>
<dbReference type="Gramene" id="LPERR01G36930.1">
    <property type="protein sequence ID" value="LPERR01G36930.1"/>
    <property type="gene ID" value="LPERR01G36930"/>
</dbReference>
<reference evidence="1 2" key="1">
    <citation type="submission" date="2012-08" db="EMBL/GenBank/DDBJ databases">
        <title>Oryza genome evolution.</title>
        <authorList>
            <person name="Wing R.A."/>
        </authorList>
    </citation>
    <scope>NUCLEOTIDE SEQUENCE</scope>
</reference>
<dbReference type="EnsemblPlants" id="LPERR01G36930.1">
    <property type="protein sequence ID" value="LPERR01G36930.1"/>
    <property type="gene ID" value="LPERR01G36930"/>
</dbReference>
<evidence type="ECO:0000313" key="2">
    <source>
        <dbReference type="Proteomes" id="UP000032180"/>
    </source>
</evidence>
<reference evidence="2" key="2">
    <citation type="submission" date="2013-12" db="EMBL/GenBank/DDBJ databases">
        <authorList>
            <person name="Yu Y."/>
            <person name="Lee S."/>
            <person name="de Baynast K."/>
            <person name="Wissotski M."/>
            <person name="Liu L."/>
            <person name="Talag J."/>
            <person name="Goicoechea J."/>
            <person name="Angelova A."/>
            <person name="Jetty R."/>
            <person name="Kudrna D."/>
            <person name="Golser W."/>
            <person name="Rivera L."/>
            <person name="Zhang J."/>
            <person name="Wing R."/>
        </authorList>
    </citation>
    <scope>NUCLEOTIDE SEQUENCE</scope>
</reference>
<reference evidence="1" key="3">
    <citation type="submission" date="2015-04" db="UniProtKB">
        <authorList>
            <consortium name="EnsemblPlants"/>
        </authorList>
    </citation>
    <scope>IDENTIFICATION</scope>
</reference>
<proteinExistence type="predicted"/>
<organism evidence="1 2">
    <name type="scientific">Leersia perrieri</name>
    <dbReference type="NCBI Taxonomy" id="77586"/>
    <lineage>
        <taxon>Eukaryota</taxon>
        <taxon>Viridiplantae</taxon>
        <taxon>Streptophyta</taxon>
        <taxon>Embryophyta</taxon>
        <taxon>Tracheophyta</taxon>
        <taxon>Spermatophyta</taxon>
        <taxon>Magnoliopsida</taxon>
        <taxon>Liliopsida</taxon>
        <taxon>Poales</taxon>
        <taxon>Poaceae</taxon>
        <taxon>BOP clade</taxon>
        <taxon>Oryzoideae</taxon>
        <taxon>Oryzeae</taxon>
        <taxon>Oryzinae</taxon>
        <taxon>Leersia</taxon>
    </lineage>
</organism>
<dbReference type="Proteomes" id="UP000032180">
    <property type="component" value="Chromosome 1"/>
</dbReference>
<name>A0A0D9V9R2_9ORYZ</name>
<dbReference type="HOGENOM" id="CLU_2834791_0_0_1"/>
<dbReference type="AlphaFoldDB" id="A0A0D9V9R2"/>
<sequence length="66" mass="7221">MEQRSSQICLNKGKSSIKPIVGNALIFPELRRAAASALPLEFRPPTQLWTIPCCGATSAQPSHRMD</sequence>